<comment type="caution">
    <text evidence="2">The sequence shown here is derived from an EMBL/GenBank/DDBJ whole genome shotgun (WGS) entry which is preliminary data.</text>
</comment>
<gene>
    <name evidence="2" type="ORF">EHYA_08792</name>
</gene>
<evidence type="ECO:0000313" key="2">
    <source>
        <dbReference type="EMBL" id="GCE01053.1"/>
    </source>
</evidence>
<feature type="domain" description="DUF7691" evidence="1">
    <location>
        <begin position="4"/>
        <end position="201"/>
    </location>
</feature>
<dbReference type="OrthoDB" id="3869740at2"/>
<dbReference type="EMBL" id="BIFH01000044">
    <property type="protein sequence ID" value="GCE01053.1"/>
    <property type="molecule type" value="Genomic_DNA"/>
</dbReference>
<dbReference type="Pfam" id="PF24740">
    <property type="entry name" value="DUF7691"/>
    <property type="match status" value="1"/>
</dbReference>
<evidence type="ECO:0000259" key="1">
    <source>
        <dbReference type="Pfam" id="PF24740"/>
    </source>
</evidence>
<protein>
    <recommendedName>
        <fullName evidence="1">DUF7691 domain-containing protein</fullName>
    </recommendedName>
</protein>
<keyword evidence="3" id="KW-1185">Reference proteome</keyword>
<proteinExistence type="predicted"/>
<sequence length="208" mass="23028">MAEQYVSAFAIDAAVCFGLIGSHDEIAVRKTLKTLEDSNAADRLLRATDSDEVEAALREIVDDRLDPARAGGYGWLLELLGPTFGVPLGSVVLTGRGWDRLEGAFRSWDLAALADVWARPWTFPWGSDVAPDPDPWPFPMFASKTESERIHLELAAFDTDRIHADHDLLPDEDDADDVEWLLADNFPEWVRGARTRGLGLLLIRDGGK</sequence>
<reference evidence="2 3" key="1">
    <citation type="submission" date="2018-12" db="EMBL/GenBank/DDBJ databases">
        <title>Draft genome sequence of Embleya hyalina NBRC 13850T.</title>
        <authorList>
            <person name="Komaki H."/>
            <person name="Hosoyama A."/>
            <person name="Kimura A."/>
            <person name="Ichikawa N."/>
            <person name="Tamura T."/>
        </authorList>
    </citation>
    <scope>NUCLEOTIDE SEQUENCE [LARGE SCALE GENOMIC DNA]</scope>
    <source>
        <strain evidence="2 3">NBRC 13850</strain>
    </source>
</reference>
<dbReference type="AlphaFoldDB" id="A0A401Z2E3"/>
<organism evidence="2 3">
    <name type="scientific">Embleya hyalina</name>
    <dbReference type="NCBI Taxonomy" id="516124"/>
    <lineage>
        <taxon>Bacteria</taxon>
        <taxon>Bacillati</taxon>
        <taxon>Actinomycetota</taxon>
        <taxon>Actinomycetes</taxon>
        <taxon>Kitasatosporales</taxon>
        <taxon>Streptomycetaceae</taxon>
        <taxon>Embleya</taxon>
    </lineage>
</organism>
<dbReference type="InterPro" id="IPR056108">
    <property type="entry name" value="DUF7691"/>
</dbReference>
<name>A0A401Z2E3_9ACTN</name>
<evidence type="ECO:0000313" key="3">
    <source>
        <dbReference type="Proteomes" id="UP000286931"/>
    </source>
</evidence>
<accession>A0A401Z2E3</accession>
<dbReference type="Proteomes" id="UP000286931">
    <property type="component" value="Unassembled WGS sequence"/>
</dbReference>
<dbReference type="RefSeq" id="WP_126642718.1">
    <property type="nucleotide sequence ID" value="NZ_BIFH01000044.1"/>
</dbReference>